<evidence type="ECO:0008006" key="3">
    <source>
        <dbReference type="Google" id="ProtNLM"/>
    </source>
</evidence>
<protein>
    <recommendedName>
        <fullName evidence="3">DNA ligase</fullName>
    </recommendedName>
</protein>
<reference evidence="1" key="1">
    <citation type="submission" date="2023-01" db="EMBL/GenBank/DDBJ databases">
        <title>Human gut microbiome strain richness.</title>
        <authorList>
            <person name="Chen-Liaw A."/>
        </authorList>
    </citation>
    <scope>NUCLEOTIDE SEQUENCE</scope>
    <source>
        <strain evidence="1">2225st1_A6_2225SCRN_200828</strain>
    </source>
</reference>
<dbReference type="AlphaFoldDB" id="A0AAW6C989"/>
<dbReference type="RefSeq" id="WP_242622442.1">
    <property type="nucleotide sequence ID" value="NZ_JANGEH010000118.1"/>
</dbReference>
<comment type="caution">
    <text evidence="1">The sequence shown here is derived from an EMBL/GenBank/DDBJ whole genome shotgun (WGS) entry which is preliminary data.</text>
</comment>
<dbReference type="Gene3D" id="1.10.287.610">
    <property type="entry name" value="Helix hairpin bin"/>
    <property type="match status" value="1"/>
</dbReference>
<proteinExistence type="predicted"/>
<dbReference type="Pfam" id="PF22745">
    <property type="entry name" value="Nlig-Ia"/>
    <property type="match status" value="1"/>
</dbReference>
<dbReference type="SUPFAM" id="SSF56091">
    <property type="entry name" value="DNA ligase/mRNA capping enzyme, catalytic domain"/>
    <property type="match status" value="1"/>
</dbReference>
<organism evidence="1 2">
    <name type="scientific">Flavonifractor plautii</name>
    <name type="common">Fusobacterium plautii</name>
    <dbReference type="NCBI Taxonomy" id="292800"/>
    <lineage>
        <taxon>Bacteria</taxon>
        <taxon>Bacillati</taxon>
        <taxon>Bacillota</taxon>
        <taxon>Clostridia</taxon>
        <taxon>Eubacteriales</taxon>
        <taxon>Oscillospiraceae</taxon>
        <taxon>Flavonifractor</taxon>
    </lineage>
</organism>
<gene>
    <name evidence="1" type="ORF">PND83_22020</name>
</gene>
<dbReference type="EMBL" id="JAQLWO010000039">
    <property type="protein sequence ID" value="MDB7908665.1"/>
    <property type="molecule type" value="Genomic_DNA"/>
</dbReference>
<evidence type="ECO:0000313" key="2">
    <source>
        <dbReference type="Proteomes" id="UP001211006"/>
    </source>
</evidence>
<name>A0AAW6C989_FLAPL</name>
<dbReference type="Proteomes" id="UP001211006">
    <property type="component" value="Unassembled WGS sequence"/>
</dbReference>
<sequence>MNRKDVAELLNRRRRQILVHSIIYYKMDDNLISDSAWSAWATELEELQKKYPDIAAKVPYAEEFKDFDHSTGMNLPLDDPWAVNKARQLLAMKDRGFCIQCEQLEIKL</sequence>
<accession>A0AAW6C989</accession>
<evidence type="ECO:0000313" key="1">
    <source>
        <dbReference type="EMBL" id="MDB7908665.1"/>
    </source>
</evidence>